<dbReference type="AlphaFoldDB" id="A0A0R3UQF3"/>
<reference evidence="2 3" key="1">
    <citation type="submission" date="2018-10" db="EMBL/GenBank/DDBJ databases">
        <authorList>
            <consortium name="Pathogen Informatics"/>
        </authorList>
    </citation>
    <scope>NUCLEOTIDE SEQUENCE [LARGE SCALE GENOMIC DNA]</scope>
</reference>
<dbReference type="WBParaSite" id="MCU_011232-RA">
    <property type="protein sequence ID" value="MCU_011232-RA"/>
    <property type="gene ID" value="MCU_011232"/>
</dbReference>
<name>A0A0R3UQF3_MESCO</name>
<protein>
    <submittedName>
        <fullName evidence="2 4">Uncharacterized protein</fullName>
    </submittedName>
</protein>
<reference evidence="4" key="2">
    <citation type="submission" date="2019-11" db="UniProtKB">
        <authorList>
            <consortium name="WormBaseParasite"/>
        </authorList>
    </citation>
    <scope>IDENTIFICATION</scope>
</reference>
<evidence type="ECO:0000313" key="3">
    <source>
        <dbReference type="Proteomes" id="UP000267029"/>
    </source>
</evidence>
<gene>
    <name evidence="2" type="ORF">MCOS_LOCUS10109</name>
</gene>
<accession>A0A0R3UQF3</accession>
<keyword evidence="3" id="KW-1185">Reference proteome</keyword>
<sequence length="77" mass="8848">MNLELQPFNEYQQQHQQQQQQAQQQEQQQAYRLHQKRPPNCTMGTTGMTESPCLKIRSTCRLSGITATMAVVLTKLA</sequence>
<feature type="region of interest" description="Disordered" evidence="1">
    <location>
        <begin position="1"/>
        <end position="46"/>
    </location>
</feature>
<dbReference type="Proteomes" id="UP000267029">
    <property type="component" value="Unassembled WGS sequence"/>
</dbReference>
<organism evidence="4">
    <name type="scientific">Mesocestoides corti</name>
    <name type="common">Flatworm</name>
    <dbReference type="NCBI Taxonomy" id="53468"/>
    <lineage>
        <taxon>Eukaryota</taxon>
        <taxon>Metazoa</taxon>
        <taxon>Spiralia</taxon>
        <taxon>Lophotrochozoa</taxon>
        <taxon>Platyhelminthes</taxon>
        <taxon>Cestoda</taxon>
        <taxon>Eucestoda</taxon>
        <taxon>Cyclophyllidea</taxon>
        <taxon>Mesocestoididae</taxon>
        <taxon>Mesocestoides</taxon>
    </lineage>
</organism>
<dbReference type="EMBL" id="UXSR01005997">
    <property type="protein sequence ID" value="VDD84106.1"/>
    <property type="molecule type" value="Genomic_DNA"/>
</dbReference>
<feature type="compositionally biased region" description="Low complexity" evidence="1">
    <location>
        <begin position="12"/>
        <end position="29"/>
    </location>
</feature>
<evidence type="ECO:0000256" key="1">
    <source>
        <dbReference type="SAM" id="MobiDB-lite"/>
    </source>
</evidence>
<proteinExistence type="predicted"/>
<evidence type="ECO:0000313" key="4">
    <source>
        <dbReference type="WBParaSite" id="MCU_011232-RA"/>
    </source>
</evidence>
<evidence type="ECO:0000313" key="2">
    <source>
        <dbReference type="EMBL" id="VDD84106.1"/>
    </source>
</evidence>